<proteinExistence type="predicted"/>
<accession>A0A9P4MHF3</accession>
<evidence type="ECO:0000313" key="2">
    <source>
        <dbReference type="Proteomes" id="UP000799439"/>
    </source>
</evidence>
<dbReference type="Gene3D" id="3.40.50.150">
    <property type="entry name" value="Vaccinia Virus protein VP39"/>
    <property type="match status" value="1"/>
</dbReference>
<sequence>MDPATDEIDDTIFNQTREQHLEAEDFDDADSALGSDADTTTTSLSESIYNYRREHGRTYHAYKDGQYVFPNDDREADRLDLQHHMFMLTYNSLHLAPLENPKHALDIGTGTGIWAVDFADQYPNCQVIGTDLSPGQPSFIPPNLKFIIDDAEDEWVYPGIDFDYIHLRIMSGCFTDTKKVLRQAWNHLAPGGFIEFQDYGLPLKSADGTLQGTNLDRWGHYLCEAARNMGRPMGTDAVSNYKKWLEEMGFVDIEERLFMWPVNQWPKDPYMKELGRWNQVNILDGMEGFCLALLTRGLGWRKEEVDVFVARVSNELRDKRIHAYFPMPVIWGRKPYSGEPAISHSAPQPAPHANNGS</sequence>
<dbReference type="PANTHER" id="PTHR43591">
    <property type="entry name" value="METHYLTRANSFERASE"/>
    <property type="match status" value="1"/>
</dbReference>
<dbReference type="CDD" id="cd02440">
    <property type="entry name" value="AdoMet_MTases"/>
    <property type="match status" value="1"/>
</dbReference>
<dbReference type="Proteomes" id="UP000799439">
    <property type="component" value="Unassembled WGS sequence"/>
</dbReference>
<dbReference type="PANTHER" id="PTHR43591:SF102">
    <property type="entry name" value="S-ADENOSYL-L-METHIONINE-DEPENDENT METHYLTRANSFERASE"/>
    <property type="match status" value="1"/>
</dbReference>
<dbReference type="EMBL" id="ML996083">
    <property type="protein sequence ID" value="KAF2154695.1"/>
    <property type="molecule type" value="Genomic_DNA"/>
</dbReference>
<dbReference type="InterPro" id="IPR029063">
    <property type="entry name" value="SAM-dependent_MTases_sf"/>
</dbReference>
<name>A0A9P4MHF3_9PEZI</name>
<keyword evidence="2" id="KW-1185">Reference proteome</keyword>
<keyword evidence="1" id="KW-0808">Transferase</keyword>
<organism evidence="1 2">
    <name type="scientific">Myriangium duriaei CBS 260.36</name>
    <dbReference type="NCBI Taxonomy" id="1168546"/>
    <lineage>
        <taxon>Eukaryota</taxon>
        <taxon>Fungi</taxon>
        <taxon>Dikarya</taxon>
        <taxon>Ascomycota</taxon>
        <taxon>Pezizomycotina</taxon>
        <taxon>Dothideomycetes</taxon>
        <taxon>Dothideomycetidae</taxon>
        <taxon>Myriangiales</taxon>
        <taxon>Myriangiaceae</taxon>
        <taxon>Myriangium</taxon>
    </lineage>
</organism>
<gene>
    <name evidence="1" type="ORF">K461DRAFT_275849</name>
</gene>
<reference evidence="1" key="1">
    <citation type="journal article" date="2020" name="Stud. Mycol.">
        <title>101 Dothideomycetes genomes: a test case for predicting lifestyles and emergence of pathogens.</title>
        <authorList>
            <person name="Haridas S."/>
            <person name="Albert R."/>
            <person name="Binder M."/>
            <person name="Bloem J."/>
            <person name="Labutti K."/>
            <person name="Salamov A."/>
            <person name="Andreopoulos B."/>
            <person name="Baker S."/>
            <person name="Barry K."/>
            <person name="Bills G."/>
            <person name="Bluhm B."/>
            <person name="Cannon C."/>
            <person name="Castanera R."/>
            <person name="Culley D."/>
            <person name="Daum C."/>
            <person name="Ezra D."/>
            <person name="Gonzalez J."/>
            <person name="Henrissat B."/>
            <person name="Kuo A."/>
            <person name="Liang C."/>
            <person name="Lipzen A."/>
            <person name="Lutzoni F."/>
            <person name="Magnuson J."/>
            <person name="Mondo S."/>
            <person name="Nolan M."/>
            <person name="Ohm R."/>
            <person name="Pangilinan J."/>
            <person name="Park H.-J."/>
            <person name="Ramirez L."/>
            <person name="Alfaro M."/>
            <person name="Sun H."/>
            <person name="Tritt A."/>
            <person name="Yoshinaga Y."/>
            <person name="Zwiers L.-H."/>
            <person name="Turgeon B."/>
            <person name="Goodwin S."/>
            <person name="Spatafora J."/>
            <person name="Crous P."/>
            <person name="Grigoriev I."/>
        </authorList>
    </citation>
    <scope>NUCLEOTIDE SEQUENCE</scope>
    <source>
        <strain evidence="1">CBS 260.36</strain>
    </source>
</reference>
<keyword evidence="1" id="KW-0489">Methyltransferase</keyword>
<dbReference type="Pfam" id="PF13489">
    <property type="entry name" value="Methyltransf_23"/>
    <property type="match status" value="1"/>
</dbReference>
<dbReference type="GO" id="GO:0008168">
    <property type="term" value="F:methyltransferase activity"/>
    <property type="evidence" value="ECO:0007669"/>
    <property type="project" value="UniProtKB-KW"/>
</dbReference>
<comment type="caution">
    <text evidence="1">The sequence shown here is derived from an EMBL/GenBank/DDBJ whole genome shotgun (WGS) entry which is preliminary data.</text>
</comment>
<dbReference type="AlphaFoldDB" id="A0A9P4MHF3"/>
<evidence type="ECO:0000313" key="1">
    <source>
        <dbReference type="EMBL" id="KAF2154695.1"/>
    </source>
</evidence>
<dbReference type="SUPFAM" id="SSF53335">
    <property type="entry name" value="S-adenosyl-L-methionine-dependent methyltransferases"/>
    <property type="match status" value="1"/>
</dbReference>
<protein>
    <submittedName>
        <fullName evidence="1">S-adenosyl-L-methionine-dependent methyltransferase</fullName>
    </submittedName>
</protein>
<dbReference type="OrthoDB" id="2013972at2759"/>
<dbReference type="GO" id="GO:0032259">
    <property type="term" value="P:methylation"/>
    <property type="evidence" value="ECO:0007669"/>
    <property type="project" value="UniProtKB-KW"/>
</dbReference>